<evidence type="ECO:0000256" key="12">
    <source>
        <dbReference type="PROSITE-ProRule" id="PRU10141"/>
    </source>
</evidence>
<dbReference type="InterPro" id="IPR025287">
    <property type="entry name" value="WAK_GUB"/>
</dbReference>
<dbReference type="EMBL" id="JBANQN010000009">
    <property type="protein sequence ID" value="KAK6779488.1"/>
    <property type="molecule type" value="Genomic_DNA"/>
</dbReference>
<evidence type="ECO:0000313" key="17">
    <source>
        <dbReference type="Proteomes" id="UP001371456"/>
    </source>
</evidence>
<evidence type="ECO:0000256" key="1">
    <source>
        <dbReference type="ARBA" id="ARBA00004167"/>
    </source>
</evidence>
<name>A0AAN8Y7E2_SOLBU</name>
<dbReference type="PROSITE" id="PS00107">
    <property type="entry name" value="PROTEIN_KINASE_ATP"/>
    <property type="match status" value="1"/>
</dbReference>
<dbReference type="SUPFAM" id="SSF56112">
    <property type="entry name" value="Protein kinase-like (PK-like)"/>
    <property type="match status" value="1"/>
</dbReference>
<dbReference type="Pfam" id="PF00069">
    <property type="entry name" value="Pkinase"/>
    <property type="match status" value="1"/>
</dbReference>
<evidence type="ECO:0000256" key="9">
    <source>
        <dbReference type="ARBA" id="ARBA00022989"/>
    </source>
</evidence>
<evidence type="ECO:0000256" key="10">
    <source>
        <dbReference type="ARBA" id="ARBA00023136"/>
    </source>
</evidence>
<comment type="subcellular location">
    <subcellularLocation>
        <location evidence="1">Membrane</location>
        <topology evidence="1">Single-pass membrane protein</topology>
    </subcellularLocation>
</comment>
<evidence type="ECO:0000256" key="8">
    <source>
        <dbReference type="ARBA" id="ARBA00022840"/>
    </source>
</evidence>
<dbReference type="SMART" id="SM00220">
    <property type="entry name" value="S_TKc"/>
    <property type="match status" value="1"/>
</dbReference>
<evidence type="ECO:0000256" key="2">
    <source>
        <dbReference type="ARBA" id="ARBA00022527"/>
    </source>
</evidence>
<dbReference type="AlphaFoldDB" id="A0AAN8Y7E2"/>
<evidence type="ECO:0000256" key="3">
    <source>
        <dbReference type="ARBA" id="ARBA00022679"/>
    </source>
</evidence>
<evidence type="ECO:0000256" key="14">
    <source>
        <dbReference type="SAM" id="SignalP"/>
    </source>
</evidence>
<evidence type="ECO:0000256" key="13">
    <source>
        <dbReference type="SAM" id="Phobius"/>
    </source>
</evidence>
<keyword evidence="11" id="KW-0325">Glycoprotein</keyword>
<keyword evidence="2" id="KW-0723">Serine/threonine-protein kinase</keyword>
<keyword evidence="8 12" id="KW-0067">ATP-binding</keyword>
<dbReference type="FunFam" id="3.30.200.20:FF:000446">
    <property type="entry name" value="Wall-associated receptor kinase-like 20"/>
    <property type="match status" value="1"/>
</dbReference>
<dbReference type="InterPro" id="IPR017441">
    <property type="entry name" value="Protein_kinase_ATP_BS"/>
</dbReference>
<keyword evidence="5 14" id="KW-0732">Signal</keyword>
<keyword evidence="9 13" id="KW-1133">Transmembrane helix</keyword>
<dbReference type="PANTHER" id="PTHR46008">
    <property type="entry name" value="LEAF RUST 10 DISEASE-RESISTANCE LOCUS RECEPTOR-LIKE PROTEIN KINASE-LIKE 1.4"/>
    <property type="match status" value="1"/>
</dbReference>
<feature type="binding site" evidence="12">
    <location>
        <position position="369"/>
    </location>
    <ligand>
        <name>ATP</name>
        <dbReference type="ChEBI" id="CHEBI:30616"/>
    </ligand>
</feature>
<evidence type="ECO:0000259" key="15">
    <source>
        <dbReference type="PROSITE" id="PS50011"/>
    </source>
</evidence>
<keyword evidence="7" id="KW-0418">Kinase</keyword>
<dbReference type="GO" id="GO:0005886">
    <property type="term" value="C:plasma membrane"/>
    <property type="evidence" value="ECO:0007669"/>
    <property type="project" value="UniProtKB-ARBA"/>
</dbReference>
<dbReference type="GO" id="GO:0004674">
    <property type="term" value="F:protein serine/threonine kinase activity"/>
    <property type="evidence" value="ECO:0007669"/>
    <property type="project" value="UniProtKB-KW"/>
</dbReference>
<reference evidence="16 17" key="1">
    <citation type="submission" date="2024-02" db="EMBL/GenBank/DDBJ databases">
        <title>de novo genome assembly of Solanum bulbocastanum strain 11H21.</title>
        <authorList>
            <person name="Hosaka A.J."/>
        </authorList>
    </citation>
    <scope>NUCLEOTIDE SEQUENCE [LARGE SCALE GENOMIC DNA]</scope>
    <source>
        <tissue evidence="16">Young leaves</tissue>
    </source>
</reference>
<dbReference type="Proteomes" id="UP001371456">
    <property type="component" value="Unassembled WGS sequence"/>
</dbReference>
<evidence type="ECO:0000256" key="11">
    <source>
        <dbReference type="ARBA" id="ARBA00023180"/>
    </source>
</evidence>
<keyword evidence="10 13" id="KW-0472">Membrane</keyword>
<evidence type="ECO:0000256" key="4">
    <source>
        <dbReference type="ARBA" id="ARBA00022692"/>
    </source>
</evidence>
<dbReference type="Gene3D" id="3.30.200.20">
    <property type="entry name" value="Phosphorylase Kinase, domain 1"/>
    <property type="match status" value="1"/>
</dbReference>
<dbReference type="PANTHER" id="PTHR46008:SF2">
    <property type="entry name" value="LEAF RUST 10 DISEASE-RESISTANCE LOCUS RECEPTOR-LIKE PROTEIN KINASE-LIKE 1.4"/>
    <property type="match status" value="1"/>
</dbReference>
<dbReference type="InterPro" id="IPR011009">
    <property type="entry name" value="Kinase-like_dom_sf"/>
</dbReference>
<sequence length="671" mass="74738">MTMTILYRRKTNLYVLLLLHFFCYSCSLKTCPNCGSLEVPYPLSTNPNCGNPDYSIRCDPHSHKLYLDTLNRSSYVILRIMASFQRMVVQPSPWMPGTCVTQDMSVSEGLWLNQTLPFNVTSSNTIFLFNCSPRLLVSPLNCTPSSLCHKYLLSSGHVDAKRELQCASGVYPCCTFIAGGMPSAYKIRLHISGCQAFRSILHLDAMKPANEWEEGLEIQWSPPPEPHCKSQSDCSGASTCSPSGKNGVFRCFCNRDYYWNQSLGNCMKKKHSGFVLNISIGIALFSAFAVVVIAVALKRSGRVSARARLAKAREDILKSSNGGKQARMFCLKEMKKATNGFSKDRILGHGGFGEVYKGELHDGTIVAVKLAKVGNVKSTQQVLNEVGILSQVNHRNLVKLLGCCIEAEQPLMIYEYISNGTLHDHLHGKYSTFLDWKTRLKIASQTAEALAYLHSAAYPPIYHRDVKSTNILLDNEFNVKVSDFGISRLACPGLSHVTTCAQGTLGYLDPEYFRNYQLTDKSDVYSFGVVLLELLTSQKAVDFSRDENSVNLVSYVIQQENHGLVMDVVDRRLLGEEPLTNVMTGMDSFLALALSCLRETKTERPCMKDVVQQLHCISAIVDQEEPIEGNLWLVHRPPGCPFANSVSRIRIGVLPFPGTQLDKSDCRKKID</sequence>
<keyword evidence="4 13" id="KW-0812">Transmembrane</keyword>
<dbReference type="Gene3D" id="1.10.510.10">
    <property type="entry name" value="Transferase(Phosphotransferase) domain 1"/>
    <property type="match status" value="1"/>
</dbReference>
<gene>
    <name evidence="16" type="ORF">RDI58_021672</name>
</gene>
<dbReference type="InterPro" id="IPR008271">
    <property type="entry name" value="Ser/Thr_kinase_AS"/>
</dbReference>
<dbReference type="GO" id="GO:0030247">
    <property type="term" value="F:polysaccharide binding"/>
    <property type="evidence" value="ECO:0007669"/>
    <property type="project" value="InterPro"/>
</dbReference>
<keyword evidence="3" id="KW-0808">Transferase</keyword>
<evidence type="ECO:0000256" key="6">
    <source>
        <dbReference type="ARBA" id="ARBA00022741"/>
    </source>
</evidence>
<dbReference type="Pfam" id="PF13947">
    <property type="entry name" value="GUB_WAK_bind"/>
    <property type="match status" value="1"/>
</dbReference>
<dbReference type="PROSITE" id="PS50011">
    <property type="entry name" value="PROTEIN_KINASE_DOM"/>
    <property type="match status" value="1"/>
</dbReference>
<dbReference type="PROSITE" id="PS00108">
    <property type="entry name" value="PROTEIN_KINASE_ST"/>
    <property type="match status" value="1"/>
</dbReference>
<evidence type="ECO:0000256" key="7">
    <source>
        <dbReference type="ARBA" id="ARBA00022777"/>
    </source>
</evidence>
<accession>A0AAN8Y7E2</accession>
<dbReference type="InterPro" id="IPR000719">
    <property type="entry name" value="Prot_kinase_dom"/>
</dbReference>
<dbReference type="FunFam" id="1.10.510.10:FF:000161">
    <property type="entry name" value="Wall-associated receptor kinase-like 20"/>
    <property type="match status" value="1"/>
</dbReference>
<keyword evidence="6 12" id="KW-0547">Nucleotide-binding</keyword>
<proteinExistence type="predicted"/>
<dbReference type="CDD" id="cd14066">
    <property type="entry name" value="STKc_IRAK"/>
    <property type="match status" value="1"/>
</dbReference>
<feature type="chain" id="PRO_5042881998" description="Protein kinase domain-containing protein" evidence="14">
    <location>
        <begin position="28"/>
        <end position="671"/>
    </location>
</feature>
<organism evidence="16 17">
    <name type="scientific">Solanum bulbocastanum</name>
    <name type="common">Wild potato</name>
    <dbReference type="NCBI Taxonomy" id="147425"/>
    <lineage>
        <taxon>Eukaryota</taxon>
        <taxon>Viridiplantae</taxon>
        <taxon>Streptophyta</taxon>
        <taxon>Embryophyta</taxon>
        <taxon>Tracheophyta</taxon>
        <taxon>Spermatophyta</taxon>
        <taxon>Magnoliopsida</taxon>
        <taxon>eudicotyledons</taxon>
        <taxon>Gunneridae</taxon>
        <taxon>Pentapetalae</taxon>
        <taxon>asterids</taxon>
        <taxon>lamiids</taxon>
        <taxon>Solanales</taxon>
        <taxon>Solanaceae</taxon>
        <taxon>Solanoideae</taxon>
        <taxon>Solaneae</taxon>
        <taxon>Solanum</taxon>
    </lineage>
</organism>
<dbReference type="GO" id="GO:0005524">
    <property type="term" value="F:ATP binding"/>
    <property type="evidence" value="ECO:0007669"/>
    <property type="project" value="UniProtKB-UniRule"/>
</dbReference>
<evidence type="ECO:0000256" key="5">
    <source>
        <dbReference type="ARBA" id="ARBA00022729"/>
    </source>
</evidence>
<feature type="signal peptide" evidence="14">
    <location>
        <begin position="1"/>
        <end position="27"/>
    </location>
</feature>
<keyword evidence="17" id="KW-1185">Reference proteome</keyword>
<feature type="transmembrane region" description="Helical" evidence="13">
    <location>
        <begin position="274"/>
        <end position="297"/>
    </location>
</feature>
<comment type="caution">
    <text evidence="16">The sequence shown here is derived from an EMBL/GenBank/DDBJ whole genome shotgun (WGS) entry which is preliminary data.</text>
</comment>
<evidence type="ECO:0000313" key="16">
    <source>
        <dbReference type="EMBL" id="KAK6779488.1"/>
    </source>
</evidence>
<feature type="domain" description="Protein kinase" evidence="15">
    <location>
        <begin position="341"/>
        <end position="618"/>
    </location>
</feature>
<protein>
    <recommendedName>
        <fullName evidence="15">Protein kinase domain-containing protein</fullName>
    </recommendedName>
</protein>